<keyword evidence="1" id="KW-0808">Transferase</keyword>
<sequence length="490" mass="54746">MTSQPSSASRRFPHISWAWPNGSRHKLITAAIHLNDETAFAAIKDWLNETDLDDATFAEHRLLSAITTRFAHGLAQMPEYARLCGLQRLNWTRSRMAIAISRPALKEMVNAGLRIILLKGACRVALDMDEQKSRTSYDLDLLFHPDDFEKAFEILAAGGWQSTRGESVLGLRARLSSIRARNFKKGRFGDIDLHRSAYHLASSSDACDQALLNDIQPVSYYGLPMYIPSVEERLTMAIGHGGWDGHSHSDWLVDAARILDRESVDWAKFIQIIKARRLIGPAAIALSYLQQEMGLQIPDSILDDIYSQRRFSKAAQISAMLLAKDTNTLNRGQKIARGIVQGVERIRFSGRDTSHDTPIFRALTWKAVPSPDATPALEQQVALPTQLRPGVWAFNLTLEMPSPRKPRRIELELNGQDRNLSHLQAFHIRSTAAHVVVRFRGQVDIKAGDPPITVSALPGKLMEEGLGAEDHDKYAALPFSIRSAAFQRHG</sequence>
<accession>A0A1R3XCD6</accession>
<reference evidence="2" key="1">
    <citation type="submission" date="2017-01" db="EMBL/GenBank/DDBJ databases">
        <authorList>
            <person name="Varghese N."/>
            <person name="Submissions S."/>
        </authorList>
    </citation>
    <scope>NUCLEOTIDE SEQUENCE [LARGE SCALE GENOMIC DNA]</scope>
    <source>
        <strain evidence="2">DSM 29591</strain>
    </source>
</reference>
<dbReference type="STRING" id="287098.SAMN05421665_2381"/>
<dbReference type="EMBL" id="FTPR01000002">
    <property type="protein sequence ID" value="SIT87387.1"/>
    <property type="molecule type" value="Genomic_DNA"/>
</dbReference>
<dbReference type="Proteomes" id="UP000186997">
    <property type="component" value="Unassembled WGS sequence"/>
</dbReference>
<dbReference type="RefSeq" id="WP_076659996.1">
    <property type="nucleotide sequence ID" value="NZ_FTPR01000002.1"/>
</dbReference>
<evidence type="ECO:0000313" key="1">
    <source>
        <dbReference type="EMBL" id="SIT87387.1"/>
    </source>
</evidence>
<dbReference type="AlphaFoldDB" id="A0A1R3XCD6"/>
<protein>
    <submittedName>
        <fullName evidence="1">Uncharacterized nucleotidyltransferase</fullName>
    </submittedName>
</protein>
<gene>
    <name evidence="1" type="ORF">SAMN05421665_2381</name>
</gene>
<dbReference type="Pfam" id="PF14907">
    <property type="entry name" value="NTP_transf_5"/>
    <property type="match status" value="1"/>
</dbReference>
<organism evidence="1 2">
    <name type="scientific">Yoonia rosea</name>
    <dbReference type="NCBI Taxonomy" id="287098"/>
    <lineage>
        <taxon>Bacteria</taxon>
        <taxon>Pseudomonadati</taxon>
        <taxon>Pseudomonadota</taxon>
        <taxon>Alphaproteobacteria</taxon>
        <taxon>Rhodobacterales</taxon>
        <taxon>Paracoccaceae</taxon>
        <taxon>Yoonia</taxon>
    </lineage>
</organism>
<proteinExistence type="predicted"/>
<evidence type="ECO:0000313" key="2">
    <source>
        <dbReference type="Proteomes" id="UP000186997"/>
    </source>
</evidence>
<dbReference type="GO" id="GO:0016740">
    <property type="term" value="F:transferase activity"/>
    <property type="evidence" value="ECO:0007669"/>
    <property type="project" value="UniProtKB-KW"/>
</dbReference>
<name>A0A1R3XCD6_9RHOB</name>
<dbReference type="InterPro" id="IPR039498">
    <property type="entry name" value="NTP_transf_5"/>
</dbReference>
<dbReference type="OrthoDB" id="8430972at2"/>
<keyword evidence="2" id="KW-1185">Reference proteome</keyword>